<dbReference type="InterPro" id="IPR013557">
    <property type="entry name" value="AntA/B_antirep"/>
</dbReference>
<dbReference type="Pfam" id="PF03374">
    <property type="entry name" value="ANT"/>
    <property type="match status" value="1"/>
</dbReference>
<dbReference type="PANTHER" id="PTHR36180">
    <property type="entry name" value="DNA-BINDING PROTEIN-RELATED-RELATED"/>
    <property type="match status" value="1"/>
</dbReference>
<sequence>MSAQLIPIRDQDGRQAVSGRDLHSFLEVTTPYTTWISRMIEYGFTEGQDFLTFLSESTGGRPSTDHALTLDMAKELSMIQRTERGKQARQYFIECERRVKALQPKEISPAEQMALGLQAAQKLLAEKDTKIAELAPKAEAWDDVVGAKGTMSFRDAAKVLHEHGVISIGGNRLIDKCLEWGWLYRPNTNSEGKTPAVRAKQAKIEQGIFVEKATTYTDRWTGEKKISTAPQVRVTGKGIDAIRKRLAKQETEQPALEGVAA</sequence>
<dbReference type="RefSeq" id="WP_310536797.1">
    <property type="nucleotide sequence ID" value="NZ_BAAAOC010000022.1"/>
</dbReference>
<protein>
    <submittedName>
        <fullName evidence="3">AntA/AntB antirepressor family protein</fullName>
    </submittedName>
</protein>
<dbReference type="Pfam" id="PF08346">
    <property type="entry name" value="AntA"/>
    <property type="match status" value="1"/>
</dbReference>
<evidence type="ECO:0000259" key="1">
    <source>
        <dbReference type="Pfam" id="PF03374"/>
    </source>
</evidence>
<dbReference type="InterPro" id="IPR005039">
    <property type="entry name" value="Ant_C"/>
</dbReference>
<comment type="caution">
    <text evidence="3">The sequence shown here is derived from an EMBL/GenBank/DDBJ whole genome shotgun (WGS) entry which is preliminary data.</text>
</comment>
<evidence type="ECO:0000313" key="4">
    <source>
        <dbReference type="Proteomes" id="UP001260872"/>
    </source>
</evidence>
<feature type="domain" description="Antirepressor protein C-terminal" evidence="1">
    <location>
        <begin position="129"/>
        <end position="248"/>
    </location>
</feature>
<dbReference type="EMBL" id="JAVKGT010000008">
    <property type="protein sequence ID" value="MDR5711415.1"/>
    <property type="molecule type" value="Genomic_DNA"/>
</dbReference>
<organism evidence="3 4">
    <name type="scientific">Nesterenkonia flava</name>
    <dbReference type="NCBI Taxonomy" id="469799"/>
    <lineage>
        <taxon>Bacteria</taxon>
        <taxon>Bacillati</taxon>
        <taxon>Actinomycetota</taxon>
        <taxon>Actinomycetes</taxon>
        <taxon>Micrococcales</taxon>
        <taxon>Micrococcaceae</taxon>
        <taxon>Nesterenkonia</taxon>
    </lineage>
</organism>
<dbReference type="Proteomes" id="UP001260872">
    <property type="component" value="Unassembled WGS sequence"/>
</dbReference>
<reference evidence="4" key="1">
    <citation type="submission" date="2023-07" db="EMBL/GenBank/DDBJ databases">
        <title>Description of three actinobacteria isolated from air of manufacturing shop in a pharmaceutical factory.</title>
        <authorList>
            <person name="Zhang D.-F."/>
        </authorList>
    </citation>
    <scope>NUCLEOTIDE SEQUENCE [LARGE SCALE GENOMIC DNA]</scope>
    <source>
        <strain evidence="4">CCTCC AB 207010</strain>
    </source>
</reference>
<name>A0ABU1FRX5_9MICC</name>
<accession>A0ABU1FRX5</accession>
<evidence type="ECO:0000259" key="2">
    <source>
        <dbReference type="Pfam" id="PF08346"/>
    </source>
</evidence>
<feature type="domain" description="AntA/AntB antirepressor" evidence="2">
    <location>
        <begin position="17"/>
        <end position="82"/>
    </location>
</feature>
<gene>
    <name evidence="3" type="ORF">RH857_04605</name>
</gene>
<proteinExistence type="predicted"/>
<keyword evidence="4" id="KW-1185">Reference proteome</keyword>
<evidence type="ECO:0000313" key="3">
    <source>
        <dbReference type="EMBL" id="MDR5711415.1"/>
    </source>
</evidence>
<dbReference type="PANTHER" id="PTHR36180:SF1">
    <property type="entry name" value="ANTA_ANTB ANTIREPRESSOR DOMAIN-CONTAINING PROTEIN"/>
    <property type="match status" value="1"/>
</dbReference>